<feature type="transmembrane region" description="Helical" evidence="8">
    <location>
        <begin position="277"/>
        <end position="300"/>
    </location>
</feature>
<feature type="transmembrane region" description="Helical" evidence="8">
    <location>
        <begin position="17"/>
        <end position="35"/>
    </location>
</feature>
<dbReference type="Pfam" id="PF01594">
    <property type="entry name" value="AI-2E_transport"/>
    <property type="match status" value="1"/>
</dbReference>
<sequence length="358" mass="40093">MNVFTNWFKRNFSDPQIVILTMALVVSFVFIIYFGRALAPFLASIVVAYLLESVIVRLEKLKVPRVVAVTVVFLVFVAVMFILLVWMVPKLITQVTQLVQALPNYFSTGLDFLRTLPEKYPQLIQPDQVQSLISKVTAEVTVLGQQMLGKTVSSVFSAFSIAVFLVVMPILVFFLLKDKQQILSWLRQFIPRDSKLTLSVWHEVDVQIGNYVRGKAFEILLVGLITYIVFVFLDLEYAILLATLTGFSVLVPFIGAVAVTFPIALVAFVQFGWTAPFAYVMISYGVIQVLDGNALVPWLFSEVNNLHPVAIIVAVLFFGGVWGFWGVFFAIPLATLVNAIIQSWPRTLVATESEPLNQ</sequence>
<keyword evidence="10" id="KW-1185">Reference proteome</keyword>
<evidence type="ECO:0000256" key="8">
    <source>
        <dbReference type="SAM" id="Phobius"/>
    </source>
</evidence>
<keyword evidence="7 8" id="KW-0472">Membrane</keyword>
<gene>
    <name evidence="9" type="primary">yfgO</name>
    <name evidence="9" type="ORF">GCM10011365_14350</name>
</gene>
<feature type="transmembrane region" description="Helical" evidence="8">
    <location>
        <begin position="306"/>
        <end position="337"/>
    </location>
</feature>
<evidence type="ECO:0000313" key="9">
    <source>
        <dbReference type="EMBL" id="GGF94202.1"/>
    </source>
</evidence>
<evidence type="ECO:0000256" key="4">
    <source>
        <dbReference type="ARBA" id="ARBA00022475"/>
    </source>
</evidence>
<keyword evidence="6 8" id="KW-1133">Transmembrane helix</keyword>
<proteinExistence type="inferred from homology"/>
<dbReference type="PANTHER" id="PTHR21716:SF53">
    <property type="entry name" value="PERMEASE PERM-RELATED"/>
    <property type="match status" value="1"/>
</dbReference>
<evidence type="ECO:0000256" key="3">
    <source>
        <dbReference type="ARBA" id="ARBA00022448"/>
    </source>
</evidence>
<dbReference type="GO" id="GO:0005886">
    <property type="term" value="C:plasma membrane"/>
    <property type="evidence" value="ECO:0007669"/>
    <property type="project" value="UniProtKB-SubCell"/>
</dbReference>
<keyword evidence="3" id="KW-0813">Transport</keyword>
<keyword evidence="5 8" id="KW-0812">Transmembrane</keyword>
<feature type="transmembrane region" description="Helical" evidence="8">
    <location>
        <begin position="66"/>
        <end position="88"/>
    </location>
</feature>
<protein>
    <submittedName>
        <fullName evidence="9">AI-2E family transporter</fullName>
    </submittedName>
</protein>
<evidence type="ECO:0000256" key="7">
    <source>
        <dbReference type="ARBA" id="ARBA00023136"/>
    </source>
</evidence>
<feature type="transmembrane region" description="Helical" evidence="8">
    <location>
        <begin position="155"/>
        <end position="176"/>
    </location>
</feature>
<evidence type="ECO:0000313" key="10">
    <source>
        <dbReference type="Proteomes" id="UP000605253"/>
    </source>
</evidence>
<reference evidence="9" key="1">
    <citation type="journal article" date="2014" name="Int. J. Syst. Evol. Microbiol.">
        <title>Complete genome sequence of Corynebacterium casei LMG S-19264T (=DSM 44701T), isolated from a smear-ripened cheese.</title>
        <authorList>
            <consortium name="US DOE Joint Genome Institute (JGI-PGF)"/>
            <person name="Walter F."/>
            <person name="Albersmeier A."/>
            <person name="Kalinowski J."/>
            <person name="Ruckert C."/>
        </authorList>
    </citation>
    <scope>NUCLEOTIDE SEQUENCE</scope>
    <source>
        <strain evidence="9">CGMCC 1.12181</strain>
    </source>
</reference>
<dbReference type="RefSeq" id="WP_188365032.1">
    <property type="nucleotide sequence ID" value="NZ_BAABJF010000002.1"/>
</dbReference>
<reference evidence="9" key="2">
    <citation type="submission" date="2020-09" db="EMBL/GenBank/DDBJ databases">
        <authorList>
            <person name="Sun Q."/>
            <person name="Zhou Y."/>
        </authorList>
    </citation>
    <scope>NUCLEOTIDE SEQUENCE</scope>
    <source>
        <strain evidence="9">CGMCC 1.12181</strain>
    </source>
</reference>
<dbReference type="InterPro" id="IPR002549">
    <property type="entry name" value="AI-2E-like"/>
</dbReference>
<dbReference type="PANTHER" id="PTHR21716">
    <property type="entry name" value="TRANSMEMBRANE PROTEIN"/>
    <property type="match status" value="1"/>
</dbReference>
<dbReference type="Proteomes" id="UP000605253">
    <property type="component" value="Unassembled WGS sequence"/>
</dbReference>
<evidence type="ECO:0000256" key="1">
    <source>
        <dbReference type="ARBA" id="ARBA00004651"/>
    </source>
</evidence>
<comment type="subcellular location">
    <subcellularLocation>
        <location evidence="1">Cell membrane</location>
        <topology evidence="1">Multi-pass membrane protein</topology>
    </subcellularLocation>
</comment>
<organism evidence="9 10">
    <name type="scientific">Marinicella pacifica</name>
    <dbReference type="NCBI Taxonomy" id="1171543"/>
    <lineage>
        <taxon>Bacteria</taxon>
        <taxon>Pseudomonadati</taxon>
        <taxon>Pseudomonadota</taxon>
        <taxon>Gammaproteobacteria</taxon>
        <taxon>Lysobacterales</taxon>
        <taxon>Marinicellaceae</taxon>
        <taxon>Marinicella</taxon>
    </lineage>
</organism>
<dbReference type="EMBL" id="BMEO01000005">
    <property type="protein sequence ID" value="GGF94202.1"/>
    <property type="molecule type" value="Genomic_DNA"/>
</dbReference>
<feature type="transmembrane region" description="Helical" evidence="8">
    <location>
        <begin position="41"/>
        <end position="59"/>
    </location>
</feature>
<dbReference type="GO" id="GO:0055085">
    <property type="term" value="P:transmembrane transport"/>
    <property type="evidence" value="ECO:0007669"/>
    <property type="project" value="TreeGrafter"/>
</dbReference>
<evidence type="ECO:0000256" key="5">
    <source>
        <dbReference type="ARBA" id="ARBA00022692"/>
    </source>
</evidence>
<accession>A0A917CQK6</accession>
<evidence type="ECO:0000256" key="6">
    <source>
        <dbReference type="ARBA" id="ARBA00022989"/>
    </source>
</evidence>
<feature type="transmembrane region" description="Helical" evidence="8">
    <location>
        <begin position="239"/>
        <end position="265"/>
    </location>
</feature>
<comment type="similarity">
    <text evidence="2">Belongs to the autoinducer-2 exporter (AI-2E) (TC 2.A.86) family.</text>
</comment>
<evidence type="ECO:0000256" key="2">
    <source>
        <dbReference type="ARBA" id="ARBA00009773"/>
    </source>
</evidence>
<keyword evidence="4" id="KW-1003">Cell membrane</keyword>
<comment type="caution">
    <text evidence="9">The sequence shown here is derived from an EMBL/GenBank/DDBJ whole genome shotgun (WGS) entry which is preliminary data.</text>
</comment>
<name>A0A917CQK6_9GAMM</name>
<dbReference type="AlphaFoldDB" id="A0A917CQK6"/>
<feature type="transmembrane region" description="Helical" evidence="8">
    <location>
        <begin position="216"/>
        <end position="233"/>
    </location>
</feature>